<dbReference type="Gene3D" id="3.30.1240.10">
    <property type="match status" value="1"/>
</dbReference>
<sequence>MQTYKLIALDMDGTLLNDTSEISSKNAAWIHKAREAGMIVCFSTGRGFQSALPYAEQLQLDTPMITVNGGEIWHRPHVLYRRTYLNEGIIGPLLKLAQEYDTWFWGYTVDKVYNRENWLEPGQSPDDLHWLKFGYDTKDDKAREEIVQEISNWGGLEISNSSPTNLEINSGGISKASALQELCGLLNLNMSQVVAVGDSLNDIAAIREAGLGIAMGNAQDLVKQAADAITVSNNEDGIAHVLEHIVKI</sequence>
<dbReference type="PROSITE" id="PS01228">
    <property type="entry name" value="COF_1"/>
    <property type="match status" value="1"/>
</dbReference>
<dbReference type="PROSITE" id="PS01229">
    <property type="entry name" value="COF_2"/>
    <property type="match status" value="1"/>
</dbReference>
<dbReference type="InterPro" id="IPR036412">
    <property type="entry name" value="HAD-like_sf"/>
</dbReference>
<name>A0A934IZW9_9BACL</name>
<dbReference type="SUPFAM" id="SSF56784">
    <property type="entry name" value="HAD-like"/>
    <property type="match status" value="1"/>
</dbReference>
<dbReference type="Proteomes" id="UP000640274">
    <property type="component" value="Unassembled WGS sequence"/>
</dbReference>
<keyword evidence="2" id="KW-1185">Reference proteome</keyword>
<dbReference type="InterPro" id="IPR023214">
    <property type="entry name" value="HAD_sf"/>
</dbReference>
<accession>A0A934IZW9</accession>
<dbReference type="Pfam" id="PF08282">
    <property type="entry name" value="Hydrolase_3"/>
    <property type="match status" value="1"/>
</dbReference>
<evidence type="ECO:0000313" key="2">
    <source>
        <dbReference type="Proteomes" id="UP000640274"/>
    </source>
</evidence>
<dbReference type="Gene3D" id="3.40.50.1000">
    <property type="entry name" value="HAD superfamily/HAD-like"/>
    <property type="match status" value="1"/>
</dbReference>
<dbReference type="EMBL" id="JAELUP010000065">
    <property type="protein sequence ID" value="MBJ6362297.1"/>
    <property type="molecule type" value="Genomic_DNA"/>
</dbReference>
<dbReference type="InterPro" id="IPR006379">
    <property type="entry name" value="HAD-SF_hydro_IIB"/>
</dbReference>
<protein>
    <submittedName>
        <fullName evidence="1">HAD family phosphatase</fullName>
    </submittedName>
</protein>
<comment type="caution">
    <text evidence="1">The sequence shown here is derived from an EMBL/GenBank/DDBJ whole genome shotgun (WGS) entry which is preliminary data.</text>
</comment>
<dbReference type="NCBIfam" id="TIGR01484">
    <property type="entry name" value="HAD-SF-IIB"/>
    <property type="match status" value="1"/>
</dbReference>
<dbReference type="GO" id="GO:0016791">
    <property type="term" value="F:phosphatase activity"/>
    <property type="evidence" value="ECO:0007669"/>
    <property type="project" value="TreeGrafter"/>
</dbReference>
<organism evidence="1 2">
    <name type="scientific">Paenibacillus roseus</name>
    <dbReference type="NCBI Taxonomy" id="2798579"/>
    <lineage>
        <taxon>Bacteria</taxon>
        <taxon>Bacillati</taxon>
        <taxon>Bacillota</taxon>
        <taxon>Bacilli</taxon>
        <taxon>Bacillales</taxon>
        <taxon>Paenibacillaceae</taxon>
        <taxon>Paenibacillus</taxon>
    </lineage>
</organism>
<proteinExistence type="predicted"/>
<dbReference type="PANTHER" id="PTHR10000:SF55">
    <property type="entry name" value="5-AMINO-6-(5-PHOSPHO-D-RIBITYLAMINO)URACIL PHOSPHATASE YCSE"/>
    <property type="match status" value="1"/>
</dbReference>
<dbReference type="AlphaFoldDB" id="A0A934IZW9"/>
<evidence type="ECO:0000313" key="1">
    <source>
        <dbReference type="EMBL" id="MBJ6362297.1"/>
    </source>
</evidence>
<dbReference type="PRINTS" id="PR00119">
    <property type="entry name" value="CATATPASE"/>
</dbReference>
<dbReference type="CDD" id="cd07516">
    <property type="entry name" value="HAD_Pase"/>
    <property type="match status" value="1"/>
</dbReference>
<dbReference type="SFLD" id="SFLDG01140">
    <property type="entry name" value="C2.B:_Phosphomannomutase_and_P"/>
    <property type="match status" value="1"/>
</dbReference>
<dbReference type="GO" id="GO:0000287">
    <property type="term" value="F:magnesium ion binding"/>
    <property type="evidence" value="ECO:0007669"/>
    <property type="project" value="TreeGrafter"/>
</dbReference>
<reference evidence="1" key="1">
    <citation type="submission" date="2020-12" db="EMBL/GenBank/DDBJ databases">
        <authorList>
            <person name="Huq M.A."/>
        </authorList>
    </citation>
    <scope>NUCLEOTIDE SEQUENCE</scope>
    <source>
        <strain evidence="1">MAHUQ-46</strain>
    </source>
</reference>
<dbReference type="RefSeq" id="WP_199019819.1">
    <property type="nucleotide sequence ID" value="NZ_JAELUP010000065.1"/>
</dbReference>
<dbReference type="SFLD" id="SFLDS00003">
    <property type="entry name" value="Haloacid_Dehalogenase"/>
    <property type="match status" value="1"/>
</dbReference>
<gene>
    <name evidence="1" type="ORF">JFN88_13555</name>
</gene>
<dbReference type="PANTHER" id="PTHR10000">
    <property type="entry name" value="PHOSPHOSERINE PHOSPHATASE"/>
    <property type="match status" value="1"/>
</dbReference>
<dbReference type="GO" id="GO:0005829">
    <property type="term" value="C:cytosol"/>
    <property type="evidence" value="ECO:0007669"/>
    <property type="project" value="TreeGrafter"/>
</dbReference>